<dbReference type="Proteomes" id="UP000737018">
    <property type="component" value="Unassembled WGS sequence"/>
</dbReference>
<evidence type="ECO:0000313" key="2">
    <source>
        <dbReference type="Proteomes" id="UP000737018"/>
    </source>
</evidence>
<dbReference type="EMBL" id="JRKL02008651">
    <property type="protein sequence ID" value="KAF3946755.1"/>
    <property type="molecule type" value="Genomic_DNA"/>
</dbReference>
<organism evidence="1 2">
    <name type="scientific">Castanea mollissima</name>
    <name type="common">Chinese chestnut</name>
    <dbReference type="NCBI Taxonomy" id="60419"/>
    <lineage>
        <taxon>Eukaryota</taxon>
        <taxon>Viridiplantae</taxon>
        <taxon>Streptophyta</taxon>
        <taxon>Embryophyta</taxon>
        <taxon>Tracheophyta</taxon>
        <taxon>Spermatophyta</taxon>
        <taxon>Magnoliopsida</taxon>
        <taxon>eudicotyledons</taxon>
        <taxon>Gunneridae</taxon>
        <taxon>Pentapetalae</taxon>
        <taxon>rosids</taxon>
        <taxon>fabids</taxon>
        <taxon>Fagales</taxon>
        <taxon>Fagaceae</taxon>
        <taxon>Castanea</taxon>
    </lineage>
</organism>
<evidence type="ECO:0000313" key="1">
    <source>
        <dbReference type="EMBL" id="KAF3946755.1"/>
    </source>
</evidence>
<reference evidence="1" key="1">
    <citation type="submission" date="2020-03" db="EMBL/GenBank/DDBJ databases">
        <title>Castanea mollissima Vanexum genome sequencing.</title>
        <authorList>
            <person name="Staton M."/>
        </authorList>
    </citation>
    <scope>NUCLEOTIDE SEQUENCE</scope>
    <source>
        <tissue evidence="1">Leaf</tissue>
    </source>
</reference>
<protein>
    <submittedName>
        <fullName evidence="1">Uncharacterized protein</fullName>
    </submittedName>
</protein>
<comment type="caution">
    <text evidence="1">The sequence shown here is derived from an EMBL/GenBank/DDBJ whole genome shotgun (WGS) entry which is preliminary data.</text>
</comment>
<keyword evidence="2" id="KW-1185">Reference proteome</keyword>
<proteinExistence type="predicted"/>
<accession>A0A8J4Q746</accession>
<name>A0A8J4Q746_9ROSI</name>
<dbReference type="AlphaFoldDB" id="A0A8J4Q746"/>
<gene>
    <name evidence="1" type="ORF">CMV_027010</name>
</gene>
<sequence length="80" mass="8840">MVPTIFLGTAFAITSSIRHFPPTHFLLKIESYATMLYRPRLCWKSMSPAFLNLAVINGGLIIRGCAGKEAVSYSYQKGKG</sequence>